<dbReference type="SUPFAM" id="SSF56235">
    <property type="entry name" value="N-terminal nucleophile aminohydrolases (Ntn hydrolases)"/>
    <property type="match status" value="1"/>
</dbReference>
<dbReference type="InterPro" id="IPR029055">
    <property type="entry name" value="Ntn_hydrolases_N"/>
</dbReference>
<keyword evidence="3 5" id="KW-0647">Proteasome</keyword>
<feature type="domain" description="Proteasome alpha-type subunits" evidence="7">
    <location>
        <begin position="8"/>
        <end position="30"/>
    </location>
</feature>
<dbReference type="FunFam" id="3.60.20.10:FF:000007">
    <property type="entry name" value="Proteasome subunit alpha type"/>
    <property type="match status" value="1"/>
</dbReference>
<comment type="subunit">
    <text evidence="6">The 26S proteasome consists of a 20S proteasome core and two 19S regulatory subunits.</text>
</comment>
<dbReference type="VEuPathDB" id="ToxoDB:TGP89_216450"/>
<proteinExistence type="inferred from homology"/>
<dbReference type="PROSITE" id="PS51475">
    <property type="entry name" value="PROTEASOME_ALPHA_2"/>
    <property type="match status" value="1"/>
</dbReference>
<evidence type="ECO:0000256" key="5">
    <source>
        <dbReference type="PROSITE-ProRule" id="PRU00808"/>
    </source>
</evidence>
<dbReference type="GO" id="GO:0016787">
    <property type="term" value="F:hydrolase activity"/>
    <property type="evidence" value="ECO:0007669"/>
    <property type="project" value="UniProtKB-KW"/>
</dbReference>
<evidence type="ECO:0000313" key="8">
    <source>
        <dbReference type="EMBL" id="KFG31643.1"/>
    </source>
</evidence>
<dbReference type="AlphaFoldDB" id="A0A086JHM5"/>
<dbReference type="InterPro" id="IPR023332">
    <property type="entry name" value="Proteasome_alpha-type"/>
</dbReference>
<evidence type="ECO:0000256" key="3">
    <source>
        <dbReference type="ARBA" id="ARBA00022942"/>
    </source>
</evidence>
<evidence type="ECO:0000256" key="6">
    <source>
        <dbReference type="RuleBase" id="RU000551"/>
    </source>
</evidence>
<dbReference type="OrthoDB" id="330662at2759"/>
<comment type="similarity">
    <text evidence="5 6">Belongs to the peptidase T1A family.</text>
</comment>
<keyword evidence="2 6" id="KW-0963">Cytoplasm</keyword>
<dbReference type="Pfam" id="PF00227">
    <property type="entry name" value="Proteasome"/>
    <property type="match status" value="1"/>
</dbReference>
<gene>
    <name evidence="8" type="ORF">TGP89_216450</name>
</gene>
<comment type="subcellular location">
    <subcellularLocation>
        <location evidence="6">Cytoplasm</location>
    </subcellularLocation>
    <subcellularLocation>
        <location evidence="6">Nucleus</location>
    </subcellularLocation>
</comment>
<dbReference type="InterPro" id="IPR000426">
    <property type="entry name" value="Proteasome_asu_N"/>
</dbReference>
<evidence type="ECO:0000313" key="9">
    <source>
        <dbReference type="Proteomes" id="UP000028828"/>
    </source>
</evidence>
<evidence type="ECO:0000256" key="1">
    <source>
        <dbReference type="ARBA" id="ARBA00002000"/>
    </source>
</evidence>
<sequence length="260" mass="27909">MAGTGSGYDLSVSTFSPDGRVFQVEYAGKAVDNSGLCMAVVCQDGILFAVEKPKPSPLLLPTCLRRIAAVTETIGIAVAGLAADGRQIVTRARQEAEEYKKTFGVEISGGVLAERIGLFMHAYSLYWSVRPFGASVLIGAVQQERSEPGAPLQFKGELYCVETSGCCSKYRATALGKGRPSAKTELEKLNLETLTTKEALEALTKIFLVVDDEGSKEGKVEVEVGLIGKDSCGVFKMLPSEEVRAAVKRAREALDEMDED</sequence>
<comment type="function">
    <text evidence="1">The proteasome is a multicatalytic proteinase complex which is characterized by its ability to cleave peptides with Arg, Phe, Tyr, Leu, and Glu adjacent to the leaving group at neutral or slightly basic pH. The proteasome has an ATP-dependent proteolytic activity.</text>
</comment>
<dbReference type="PANTHER" id="PTHR11599">
    <property type="entry name" value="PROTEASOME SUBUNIT ALPHA/BETA"/>
    <property type="match status" value="1"/>
</dbReference>
<dbReference type="Pfam" id="PF10584">
    <property type="entry name" value="Proteasome_A_N"/>
    <property type="match status" value="1"/>
</dbReference>
<dbReference type="GO" id="GO:0006511">
    <property type="term" value="P:ubiquitin-dependent protein catabolic process"/>
    <property type="evidence" value="ECO:0007669"/>
    <property type="project" value="InterPro"/>
</dbReference>
<dbReference type="Proteomes" id="UP000028828">
    <property type="component" value="Unassembled WGS sequence"/>
</dbReference>
<dbReference type="InterPro" id="IPR001353">
    <property type="entry name" value="Proteasome_sua/b"/>
</dbReference>
<dbReference type="EMBL" id="AEYI02001933">
    <property type="protein sequence ID" value="KFG31643.1"/>
    <property type="molecule type" value="Genomic_DNA"/>
</dbReference>
<dbReference type="GO" id="GO:0019773">
    <property type="term" value="C:proteasome core complex, alpha-subunit complex"/>
    <property type="evidence" value="ECO:0007669"/>
    <property type="project" value="UniProtKB-UniRule"/>
</dbReference>
<dbReference type="GO" id="GO:0005737">
    <property type="term" value="C:cytoplasm"/>
    <property type="evidence" value="ECO:0007669"/>
    <property type="project" value="UniProtKB-SubCell"/>
</dbReference>
<evidence type="ECO:0000256" key="4">
    <source>
        <dbReference type="ARBA" id="ARBA00023242"/>
    </source>
</evidence>
<dbReference type="InterPro" id="IPR050115">
    <property type="entry name" value="Proteasome_alpha"/>
</dbReference>
<keyword evidence="4 6" id="KW-0539">Nucleus</keyword>
<organism evidence="8 9">
    <name type="scientific">Toxoplasma gondii p89</name>
    <dbReference type="NCBI Taxonomy" id="943119"/>
    <lineage>
        <taxon>Eukaryota</taxon>
        <taxon>Sar</taxon>
        <taxon>Alveolata</taxon>
        <taxon>Apicomplexa</taxon>
        <taxon>Conoidasida</taxon>
        <taxon>Coccidia</taxon>
        <taxon>Eucoccidiorida</taxon>
        <taxon>Eimeriorina</taxon>
        <taxon>Sarcocystidae</taxon>
        <taxon>Toxoplasma</taxon>
    </lineage>
</organism>
<reference evidence="8 9" key="1">
    <citation type="submission" date="2014-03" db="EMBL/GenBank/DDBJ databases">
        <authorList>
            <person name="Sibley D."/>
            <person name="Venepally P."/>
            <person name="Karamycheva S."/>
            <person name="Hadjithomas M."/>
            <person name="Khan A."/>
            <person name="Brunk B."/>
            <person name="Roos D."/>
            <person name="Caler E."/>
            <person name="Lorenzi H."/>
        </authorList>
    </citation>
    <scope>NUCLEOTIDE SEQUENCE [LARGE SCALE GENOMIC DNA]</scope>
    <source>
        <strain evidence="9">p89</strain>
    </source>
</reference>
<name>A0A086JHM5_TOXGO</name>
<accession>A0A086JHM5</accession>
<dbReference type="GO" id="GO:0005634">
    <property type="term" value="C:nucleus"/>
    <property type="evidence" value="ECO:0007669"/>
    <property type="project" value="UniProtKB-SubCell"/>
</dbReference>
<comment type="caution">
    <text evidence="8">The sequence shown here is derived from an EMBL/GenBank/DDBJ whole genome shotgun (WGS) entry which is preliminary data.</text>
</comment>
<evidence type="ECO:0000259" key="7">
    <source>
        <dbReference type="PROSITE" id="PS00388"/>
    </source>
</evidence>
<evidence type="ECO:0000256" key="2">
    <source>
        <dbReference type="ARBA" id="ARBA00022490"/>
    </source>
</evidence>
<dbReference type="SMART" id="SM00948">
    <property type="entry name" value="Proteasome_A_N"/>
    <property type="match status" value="1"/>
</dbReference>
<dbReference type="Gene3D" id="3.60.20.10">
    <property type="entry name" value="Glutamine Phosphoribosylpyrophosphate, subunit 1, domain 1"/>
    <property type="match status" value="1"/>
</dbReference>
<dbReference type="PROSITE" id="PS00388">
    <property type="entry name" value="PROTEASOME_ALPHA_1"/>
    <property type="match status" value="1"/>
</dbReference>
<keyword evidence="8" id="KW-0378">Hydrolase</keyword>
<protein>
    <recommendedName>
        <fullName evidence="6">Proteasome subunit alpha type</fullName>
    </recommendedName>
</protein>